<evidence type="ECO:0000256" key="4">
    <source>
        <dbReference type="SAM" id="Phobius"/>
    </source>
</evidence>
<proteinExistence type="inferred from homology"/>
<dbReference type="EMBL" id="JAKKPZ010000022">
    <property type="protein sequence ID" value="KAI1711319.1"/>
    <property type="molecule type" value="Genomic_DNA"/>
</dbReference>
<feature type="compositionally biased region" description="Basic and acidic residues" evidence="3">
    <location>
        <begin position="366"/>
        <end position="386"/>
    </location>
</feature>
<dbReference type="PANTHER" id="PTHR21531:SF0">
    <property type="entry name" value="PROTEIN LTV1 HOMOLOG"/>
    <property type="match status" value="1"/>
</dbReference>
<feature type="region of interest" description="Disordered" evidence="3">
    <location>
        <begin position="284"/>
        <end position="304"/>
    </location>
</feature>
<dbReference type="InterPro" id="IPR007307">
    <property type="entry name" value="Ltv1"/>
</dbReference>
<protein>
    <recommendedName>
        <fullName evidence="2">Protein LTV1 homolog</fullName>
    </recommendedName>
</protein>
<keyword evidence="4" id="KW-1133">Transmembrane helix</keyword>
<dbReference type="GO" id="GO:0005829">
    <property type="term" value="C:cytosol"/>
    <property type="evidence" value="ECO:0007669"/>
    <property type="project" value="TreeGrafter"/>
</dbReference>
<accession>A0AAD4QZD2</accession>
<keyword evidence="4" id="KW-0472">Membrane</keyword>
<dbReference type="GO" id="GO:0005634">
    <property type="term" value="C:nucleus"/>
    <property type="evidence" value="ECO:0007669"/>
    <property type="project" value="TreeGrafter"/>
</dbReference>
<keyword evidence="6" id="KW-1185">Reference proteome</keyword>
<feature type="region of interest" description="Disordered" evidence="3">
    <location>
        <begin position="430"/>
        <end position="472"/>
    </location>
</feature>
<dbReference type="PANTHER" id="PTHR21531">
    <property type="entry name" value="LOW-TEMPERATURE VIABILITY PROTEIN LTV1-RELATED"/>
    <property type="match status" value="1"/>
</dbReference>
<evidence type="ECO:0000313" key="6">
    <source>
        <dbReference type="Proteomes" id="UP001201812"/>
    </source>
</evidence>
<sequence>MGKKKSFIDKKSATTFRLVHRSQKDPLIADDSVGQRVLLPVEEKTLEERHKYGIYYTDGYDYLQHLKDVGEAVDMGEVDRTVIRVPASSIQLPSTIFETQGVELKVGLLNQAAPDNSLFPDVDPEIAAALEGEFETNEDDFDDDFILKANAHGSDDEGSSMMKGIRITDTEEKEDIGLNDNEMDDKEERRSRFTNYSMSSAVIKRPNGLAIIDEQFEELYGQYDEDKLGADNGDEEELGEVAGFIEQDSERMMQLLEEHGSRITKFMPEKPNEEEKKAVLEAVTKQDDLEDDDEEMADEDEGNRKRRWDCESILSTYSNLQNHPKVIRETPTKKRKDTKQVLETMDDSEMDTETVISGISVSTVRHKGETPEERRLRKQAVKEDRRQRRAEKKSNQLAFKEKKKEVDRQIMRMLLLRTFRRVSSPPAFCVRNCSGNSEKKASSSKDSSSESDEEKPKIDPSENPTRLDPAGKANWRKAMRELNDKDFALSMQDPYKRQFEIEIRIGYTLLGAFLAVSAGISLCQYIREKYMRRMNRAQPPIRWEDFRREHLRKGRQVESIVFFPKYHVAEVYFRKNNEKVSPKDEASQPNFLEELLLSVFPTYFAEDVKPDVRFKYKNDKTSSEIKKEIEKFDAPGENGIYVVSDSIPSIGEMIFLAVIACITIVLVSSRFRRIPKRSKTK</sequence>
<organism evidence="5 6">
    <name type="scientific">Ditylenchus destructor</name>
    <dbReference type="NCBI Taxonomy" id="166010"/>
    <lineage>
        <taxon>Eukaryota</taxon>
        <taxon>Metazoa</taxon>
        <taxon>Ecdysozoa</taxon>
        <taxon>Nematoda</taxon>
        <taxon>Chromadorea</taxon>
        <taxon>Rhabditida</taxon>
        <taxon>Tylenchina</taxon>
        <taxon>Tylenchomorpha</taxon>
        <taxon>Sphaerularioidea</taxon>
        <taxon>Anguinidae</taxon>
        <taxon>Anguininae</taxon>
        <taxon>Ditylenchus</taxon>
    </lineage>
</organism>
<evidence type="ECO:0000313" key="5">
    <source>
        <dbReference type="EMBL" id="KAI1711319.1"/>
    </source>
</evidence>
<feature type="transmembrane region" description="Helical" evidence="4">
    <location>
        <begin position="653"/>
        <end position="671"/>
    </location>
</feature>
<keyword evidence="4" id="KW-0812">Transmembrane</keyword>
<dbReference type="AlphaFoldDB" id="A0AAD4QZD2"/>
<comment type="similarity">
    <text evidence="1">Belongs to the LTV1 family.</text>
</comment>
<dbReference type="GO" id="GO:0000056">
    <property type="term" value="P:ribosomal small subunit export from nucleus"/>
    <property type="evidence" value="ECO:0007669"/>
    <property type="project" value="TreeGrafter"/>
</dbReference>
<evidence type="ECO:0000256" key="2">
    <source>
        <dbReference type="ARBA" id="ARBA00021561"/>
    </source>
</evidence>
<dbReference type="Pfam" id="PF04180">
    <property type="entry name" value="LTV"/>
    <property type="match status" value="2"/>
</dbReference>
<dbReference type="GO" id="GO:0042274">
    <property type="term" value="P:ribosomal small subunit biogenesis"/>
    <property type="evidence" value="ECO:0007669"/>
    <property type="project" value="InterPro"/>
</dbReference>
<feature type="region of interest" description="Disordered" evidence="3">
    <location>
        <begin position="362"/>
        <end position="403"/>
    </location>
</feature>
<reference evidence="5" key="1">
    <citation type="submission" date="2022-01" db="EMBL/GenBank/DDBJ databases">
        <title>Genome Sequence Resource for Two Populations of Ditylenchus destructor, the Migratory Endoparasitic Phytonematode.</title>
        <authorList>
            <person name="Zhang H."/>
            <person name="Lin R."/>
            <person name="Xie B."/>
        </authorList>
    </citation>
    <scope>NUCLEOTIDE SEQUENCE</scope>
    <source>
        <strain evidence="5">BazhouSP</strain>
    </source>
</reference>
<gene>
    <name evidence="5" type="ORF">DdX_10195</name>
</gene>
<feature type="compositionally biased region" description="Acidic residues" evidence="3">
    <location>
        <begin position="288"/>
        <end position="301"/>
    </location>
</feature>
<dbReference type="Proteomes" id="UP001201812">
    <property type="component" value="Unassembled WGS sequence"/>
</dbReference>
<dbReference type="GO" id="GO:0030688">
    <property type="term" value="C:preribosome, small subunit precursor"/>
    <property type="evidence" value="ECO:0007669"/>
    <property type="project" value="TreeGrafter"/>
</dbReference>
<evidence type="ECO:0000256" key="3">
    <source>
        <dbReference type="SAM" id="MobiDB-lite"/>
    </source>
</evidence>
<evidence type="ECO:0000256" key="1">
    <source>
        <dbReference type="ARBA" id="ARBA00009078"/>
    </source>
</evidence>
<name>A0AAD4QZD2_9BILA</name>
<comment type="caution">
    <text evidence="5">The sequence shown here is derived from an EMBL/GenBank/DDBJ whole genome shotgun (WGS) entry which is preliminary data.</text>
</comment>